<sequence>MSLEIPVRRRSRMWGRIAVALACAGVLTSGLPGGLQHDADAAPKPPQRCDQKYKIPKRPPPPGQSPEELPYDVRPEADWDEYDFDNDRKAMDGLTLPTDPKEREEFQKRIGTDYKKYPEGDPRRVFSTFFNNQENGKQKWTGTFEEWLNEQYIENQARNQRGLKYEAKVVKDLQLGGPDWLCQYTVEIPDPDDPKKTIKRTYDAYNKRTKEFLEFKSGGEHDGGQTPKDRKILNHQDFKEHKLRYVFGQEQKKNTRTALGNLNRAVGGTDAGRRVSTYEHRSTAAPRWRQSVYSKYDTWMNATPKPNQGSTGGGNDVVNRSAPNPEDARKQMERARQLNRGGMGVRGPGGVDFSTLELRYVGKPVKGKGLDYSFSARKTDEDTNPGWGGKEKAQLVSDSFLTWLALTPEKFWVNLNPDQPDKIMDSAFGRTDAGRILLEADLRMKHDFYEAMDPKTELGKRFWESLPKQNGMPCLHGIRNWIEPKPAQVREQDGGIYILDAPLKLNSTPQQTSTGGPGEPICNPSDAEARAAQVVVDRMIVPEVEKEINTAPQYADLRRVYTSRVAAEWIRQQDAKNPTDYHKIINSDDVSKWPIRGAKWDKNDVYRKYVKIFKEGEFRYEIPARGTVYTYIVGGVDLSKAPKRNITSQRFVAEHRHLPRTKDTSVKAMTDDAESKDTLYLGGNTSGKSTGGDPTPAPTPSDPEPTDPTTPSHSPDPGNSPSPGGEPSKPVDPKDPDGDLADTGSDTPIGLIAGIAAALAAAGAALVWWKRRRDAAQT</sequence>
<proteinExistence type="predicted"/>
<reference evidence="4" key="1">
    <citation type="journal article" date="2019" name="Int. J. Syst. Evol. Microbiol.">
        <title>The Global Catalogue of Microorganisms (GCM) 10K type strain sequencing project: providing services to taxonomists for standard genome sequencing and annotation.</title>
        <authorList>
            <consortium name="The Broad Institute Genomics Platform"/>
            <consortium name="The Broad Institute Genome Sequencing Center for Infectious Disease"/>
            <person name="Wu L."/>
            <person name="Ma J."/>
        </authorList>
    </citation>
    <scope>NUCLEOTIDE SEQUENCE [LARGE SCALE GENOMIC DNA]</scope>
    <source>
        <strain evidence="4">CGMCC 4.7139</strain>
    </source>
</reference>
<feature type="transmembrane region" description="Helical" evidence="2">
    <location>
        <begin position="749"/>
        <end position="769"/>
    </location>
</feature>
<feature type="region of interest" description="Disordered" evidence="1">
    <location>
        <begin position="650"/>
        <end position="748"/>
    </location>
</feature>
<gene>
    <name evidence="3" type="ORF">ACFO9E_14920</name>
</gene>
<keyword evidence="2" id="KW-0472">Membrane</keyword>
<evidence type="ECO:0000313" key="3">
    <source>
        <dbReference type="EMBL" id="MFC4609097.1"/>
    </source>
</evidence>
<evidence type="ECO:0000256" key="1">
    <source>
        <dbReference type="SAM" id="MobiDB-lite"/>
    </source>
</evidence>
<feature type="region of interest" description="Disordered" evidence="1">
    <location>
        <begin position="302"/>
        <end position="348"/>
    </location>
</feature>
<dbReference type="RefSeq" id="WP_381195428.1">
    <property type="nucleotide sequence ID" value="NZ_JBHSFE010000011.1"/>
</dbReference>
<keyword evidence="4" id="KW-1185">Reference proteome</keyword>
<feature type="compositionally biased region" description="Basic and acidic residues" evidence="1">
    <location>
        <begin position="652"/>
        <end position="677"/>
    </location>
</feature>
<feature type="compositionally biased region" description="Low complexity" evidence="1">
    <location>
        <begin position="709"/>
        <end position="728"/>
    </location>
</feature>
<organism evidence="3 4">
    <name type="scientific">Streptomyces maoxianensis</name>
    <dbReference type="NCBI Taxonomy" id="1459942"/>
    <lineage>
        <taxon>Bacteria</taxon>
        <taxon>Bacillati</taxon>
        <taxon>Actinomycetota</taxon>
        <taxon>Actinomycetes</taxon>
        <taxon>Kitasatosporales</taxon>
        <taxon>Streptomycetaceae</taxon>
        <taxon>Streptomyces</taxon>
    </lineage>
</organism>
<feature type="compositionally biased region" description="Basic and acidic residues" evidence="1">
    <location>
        <begin position="37"/>
        <end position="53"/>
    </location>
</feature>
<accession>A0ABV9G820</accession>
<feature type="region of interest" description="Disordered" evidence="1">
    <location>
        <begin position="36"/>
        <end position="71"/>
    </location>
</feature>
<evidence type="ECO:0000256" key="2">
    <source>
        <dbReference type="SAM" id="Phobius"/>
    </source>
</evidence>
<evidence type="ECO:0000313" key="4">
    <source>
        <dbReference type="Proteomes" id="UP001595993"/>
    </source>
</evidence>
<feature type="compositionally biased region" description="Pro residues" evidence="1">
    <location>
        <begin position="695"/>
        <end position="708"/>
    </location>
</feature>
<dbReference type="Proteomes" id="UP001595993">
    <property type="component" value="Unassembled WGS sequence"/>
</dbReference>
<name>A0ABV9G820_9ACTN</name>
<feature type="compositionally biased region" description="Basic and acidic residues" evidence="1">
    <location>
        <begin position="326"/>
        <end position="336"/>
    </location>
</feature>
<keyword evidence="2" id="KW-0812">Transmembrane</keyword>
<dbReference type="NCBIfam" id="TIGR01167">
    <property type="entry name" value="LPXTG_anchor"/>
    <property type="match status" value="1"/>
</dbReference>
<comment type="caution">
    <text evidence="3">The sequence shown here is derived from an EMBL/GenBank/DDBJ whole genome shotgun (WGS) entry which is preliminary data.</text>
</comment>
<keyword evidence="2" id="KW-1133">Transmembrane helix</keyword>
<dbReference type="EMBL" id="JBHSFE010000011">
    <property type="protein sequence ID" value="MFC4609097.1"/>
    <property type="molecule type" value="Genomic_DNA"/>
</dbReference>
<protein>
    <submittedName>
        <fullName evidence="3">LPXTG cell wall anchor domain-containing protein</fullName>
    </submittedName>
</protein>